<name>A0ABX9CC79_9ACTN</name>
<organism evidence="1 2">
    <name type="scientific">Micromonospora saelicesensis</name>
    <dbReference type="NCBI Taxonomy" id="285676"/>
    <lineage>
        <taxon>Bacteria</taxon>
        <taxon>Bacillati</taxon>
        <taxon>Actinomycetota</taxon>
        <taxon>Actinomycetes</taxon>
        <taxon>Micromonosporales</taxon>
        <taxon>Micromonosporaceae</taxon>
        <taxon>Micromonospora</taxon>
    </lineage>
</organism>
<dbReference type="Proteomes" id="UP000249334">
    <property type="component" value="Unassembled WGS sequence"/>
</dbReference>
<accession>A0ABX9CC79</accession>
<gene>
    <name evidence="1" type="ORF">GAR05_05622</name>
</gene>
<reference evidence="1 2" key="1">
    <citation type="submission" date="2018-03" db="EMBL/GenBank/DDBJ databases">
        <title>Genomic framework for the identification of Micromonospora saelicesensis and Micromonospora noduli.</title>
        <authorList>
            <person name="Riesco R."/>
            <person name="Trujillo M.E."/>
        </authorList>
    </citation>
    <scope>NUCLEOTIDE SEQUENCE [LARGE SCALE GENOMIC DNA]</scope>
    <source>
        <strain evidence="1 2">GAR05</strain>
    </source>
</reference>
<comment type="caution">
    <text evidence="1">The sequence shown here is derived from an EMBL/GenBank/DDBJ whole genome shotgun (WGS) entry which is preliminary data.</text>
</comment>
<keyword evidence="2" id="KW-1185">Reference proteome</keyword>
<proteinExistence type="predicted"/>
<evidence type="ECO:0000313" key="2">
    <source>
        <dbReference type="Proteomes" id="UP000249334"/>
    </source>
</evidence>
<evidence type="ECO:0000313" key="1">
    <source>
        <dbReference type="EMBL" id="RAN93157.1"/>
    </source>
</evidence>
<sequence>MSRYKRASGGVIRWPDSPDARKALQEWCADGSATAYLSG</sequence>
<protein>
    <submittedName>
        <fullName evidence="1">Uncharacterized protein</fullName>
    </submittedName>
</protein>
<dbReference type="EMBL" id="PXXW01000048">
    <property type="protein sequence ID" value="RAN93157.1"/>
    <property type="molecule type" value="Genomic_DNA"/>
</dbReference>